<name>A0A9N9P2Z2_9GLOM</name>
<keyword evidence="3 8" id="KW-0678">Repressor</keyword>
<evidence type="ECO:0000256" key="6">
    <source>
        <dbReference type="ARBA" id="ARBA00023163"/>
    </source>
</evidence>
<evidence type="ECO:0000256" key="5">
    <source>
        <dbReference type="ARBA" id="ARBA00023159"/>
    </source>
</evidence>
<gene>
    <name evidence="10" type="ORF">AMORRO_LOCUS17505</name>
</gene>
<dbReference type="EMBL" id="CAJVPV010054506">
    <property type="protein sequence ID" value="CAG8783293.1"/>
    <property type="molecule type" value="Genomic_DNA"/>
</dbReference>
<keyword evidence="4 8" id="KW-0805">Transcription regulation</keyword>
<keyword evidence="7 8" id="KW-0539">Nucleus</keyword>
<protein>
    <recommendedName>
        <fullName evidence="8">Mediator of RNA polymerase II transcription subunit 13</fullName>
    </recommendedName>
    <alternativeName>
        <fullName evidence="8">Mediator complex subunit 13</fullName>
    </alternativeName>
</protein>
<keyword evidence="5 8" id="KW-0010">Activator</keyword>
<evidence type="ECO:0000256" key="2">
    <source>
        <dbReference type="ARBA" id="ARBA00009354"/>
    </source>
</evidence>
<dbReference type="AlphaFoldDB" id="A0A9N9P2Z2"/>
<evidence type="ECO:0000259" key="9">
    <source>
        <dbReference type="Pfam" id="PF06333"/>
    </source>
</evidence>
<evidence type="ECO:0000256" key="3">
    <source>
        <dbReference type="ARBA" id="ARBA00022491"/>
    </source>
</evidence>
<comment type="subcellular location">
    <subcellularLocation>
        <location evidence="1 8">Nucleus</location>
    </subcellularLocation>
</comment>
<organism evidence="10 11">
    <name type="scientific">Acaulospora morrowiae</name>
    <dbReference type="NCBI Taxonomy" id="94023"/>
    <lineage>
        <taxon>Eukaryota</taxon>
        <taxon>Fungi</taxon>
        <taxon>Fungi incertae sedis</taxon>
        <taxon>Mucoromycota</taxon>
        <taxon>Glomeromycotina</taxon>
        <taxon>Glomeromycetes</taxon>
        <taxon>Diversisporales</taxon>
        <taxon>Acaulosporaceae</taxon>
        <taxon>Acaulospora</taxon>
    </lineage>
</organism>
<proteinExistence type="inferred from homology"/>
<keyword evidence="11" id="KW-1185">Reference proteome</keyword>
<evidence type="ECO:0000313" key="11">
    <source>
        <dbReference type="Proteomes" id="UP000789342"/>
    </source>
</evidence>
<dbReference type="Pfam" id="PF06333">
    <property type="entry name" value="Med13_C"/>
    <property type="match status" value="1"/>
</dbReference>
<dbReference type="InterPro" id="IPR009401">
    <property type="entry name" value="Med13_C"/>
</dbReference>
<feature type="non-terminal residue" evidence="10">
    <location>
        <position position="108"/>
    </location>
</feature>
<sequence length="108" mass="12153">PTTIKVANPQKFKVCGMVLNNPIPLYDYRPSVTGYLLEMDTAETVSSAVQVDLLHHPEESNKHTSVMWEILKQFHTLTFMEVTPTRACLPFHVLSVERLARAFVGAPT</sequence>
<keyword evidence="6 8" id="KW-0804">Transcription</keyword>
<comment type="function">
    <text evidence="8">Component of the SRB8-11 complex. The SRB8-11 complex is a regulatory module of the Mediator complex which is itself involved in regulation of basal and activated RNA polymerase II-dependent transcription. The SRB8-11 complex may be involved in the transcriptional repression of a subset of genes regulated by Mediator. It may inhibit the association of the Mediator complex with RNA polymerase II to form the holoenzyme complex.</text>
</comment>
<evidence type="ECO:0000256" key="8">
    <source>
        <dbReference type="RuleBase" id="RU364134"/>
    </source>
</evidence>
<dbReference type="Proteomes" id="UP000789342">
    <property type="component" value="Unassembled WGS sequence"/>
</dbReference>
<evidence type="ECO:0000313" key="10">
    <source>
        <dbReference type="EMBL" id="CAG8783293.1"/>
    </source>
</evidence>
<comment type="subunit">
    <text evidence="8">Component of the SRB8-11 complex, which itself associates with the Mediator complex.</text>
</comment>
<feature type="domain" description="Mediator complex subunit Med13 C-terminal" evidence="9">
    <location>
        <begin position="29"/>
        <end position="94"/>
    </location>
</feature>
<comment type="similarity">
    <text evidence="2 8">Belongs to the Mediator complex subunit 13 family.</text>
</comment>
<evidence type="ECO:0000256" key="7">
    <source>
        <dbReference type="ARBA" id="ARBA00023242"/>
    </source>
</evidence>
<accession>A0A9N9P2Z2</accession>
<evidence type="ECO:0000256" key="1">
    <source>
        <dbReference type="ARBA" id="ARBA00004123"/>
    </source>
</evidence>
<feature type="non-terminal residue" evidence="10">
    <location>
        <position position="1"/>
    </location>
</feature>
<reference evidence="10" key="1">
    <citation type="submission" date="2021-06" db="EMBL/GenBank/DDBJ databases">
        <authorList>
            <person name="Kallberg Y."/>
            <person name="Tangrot J."/>
            <person name="Rosling A."/>
        </authorList>
    </citation>
    <scope>NUCLEOTIDE SEQUENCE</scope>
    <source>
        <strain evidence="10">CL551</strain>
    </source>
</reference>
<comment type="caution">
    <text evidence="10">The sequence shown here is derived from an EMBL/GenBank/DDBJ whole genome shotgun (WGS) entry which is preliminary data.</text>
</comment>
<evidence type="ECO:0000256" key="4">
    <source>
        <dbReference type="ARBA" id="ARBA00023015"/>
    </source>
</evidence>